<feature type="transmembrane region" description="Helical" evidence="5">
    <location>
        <begin position="164"/>
        <end position="181"/>
    </location>
</feature>
<feature type="transmembrane region" description="Helical" evidence="5">
    <location>
        <begin position="140"/>
        <end position="158"/>
    </location>
</feature>
<evidence type="ECO:0000256" key="3">
    <source>
        <dbReference type="ARBA" id="ARBA00022989"/>
    </source>
</evidence>
<dbReference type="GO" id="GO:0016765">
    <property type="term" value="F:transferase activity, transferring alkyl or aryl (other than methyl) groups"/>
    <property type="evidence" value="ECO:0007669"/>
    <property type="project" value="InterPro"/>
</dbReference>
<dbReference type="GO" id="GO:0016757">
    <property type="term" value="F:glycosyltransferase activity"/>
    <property type="evidence" value="ECO:0007669"/>
    <property type="project" value="UniProtKB-KW"/>
</dbReference>
<proteinExistence type="predicted"/>
<dbReference type="AlphaFoldDB" id="A0A2H0X7F0"/>
<comment type="subcellular location">
    <subcellularLocation>
        <location evidence="1">Membrane</location>
        <topology evidence="1">Multi-pass membrane protein</topology>
    </subcellularLocation>
</comment>
<keyword evidence="6" id="KW-0328">Glycosyltransferase</keyword>
<gene>
    <name evidence="6" type="ORF">COT52_01650</name>
</gene>
<evidence type="ECO:0000256" key="4">
    <source>
        <dbReference type="ARBA" id="ARBA00023136"/>
    </source>
</evidence>
<dbReference type="PANTHER" id="PTHR11048:SF5">
    <property type="entry name" value="DECAPRENYL-PHOSPHATE PHOSPHORIBOSYLTRANSFERASE"/>
    <property type="match status" value="1"/>
</dbReference>
<dbReference type="Pfam" id="PF01040">
    <property type="entry name" value="UbiA"/>
    <property type="match status" value="1"/>
</dbReference>
<feature type="transmembrane region" description="Helical" evidence="5">
    <location>
        <begin position="116"/>
        <end position="133"/>
    </location>
</feature>
<feature type="transmembrane region" description="Helical" evidence="5">
    <location>
        <begin position="255"/>
        <end position="275"/>
    </location>
</feature>
<protein>
    <submittedName>
        <fullName evidence="6">Decaprenyl-phosphate phosphoribosyltransferase</fullName>
    </submittedName>
</protein>
<keyword evidence="3 5" id="KW-1133">Transmembrane helix</keyword>
<evidence type="ECO:0000313" key="7">
    <source>
        <dbReference type="Proteomes" id="UP000231414"/>
    </source>
</evidence>
<evidence type="ECO:0000313" key="6">
    <source>
        <dbReference type="EMBL" id="PIS20844.1"/>
    </source>
</evidence>
<dbReference type="InterPro" id="IPR039653">
    <property type="entry name" value="Prenyltransferase"/>
</dbReference>
<dbReference type="Proteomes" id="UP000231414">
    <property type="component" value="Unassembled WGS sequence"/>
</dbReference>
<evidence type="ECO:0000256" key="2">
    <source>
        <dbReference type="ARBA" id="ARBA00022692"/>
    </source>
</evidence>
<feature type="transmembrane region" description="Helical" evidence="5">
    <location>
        <begin position="287"/>
        <end position="311"/>
    </location>
</feature>
<evidence type="ECO:0000256" key="1">
    <source>
        <dbReference type="ARBA" id="ARBA00004141"/>
    </source>
</evidence>
<keyword evidence="4 5" id="KW-0472">Membrane</keyword>
<feature type="transmembrane region" description="Helical" evidence="5">
    <location>
        <begin position="89"/>
        <end position="110"/>
    </location>
</feature>
<keyword evidence="2 5" id="KW-0812">Transmembrane</keyword>
<feature type="transmembrane region" description="Helical" evidence="5">
    <location>
        <begin position="208"/>
        <end position="229"/>
    </location>
</feature>
<dbReference type="InterPro" id="IPR044878">
    <property type="entry name" value="UbiA_sf"/>
</dbReference>
<evidence type="ECO:0000256" key="5">
    <source>
        <dbReference type="SAM" id="Phobius"/>
    </source>
</evidence>
<sequence>MMQTMIVSKIKSLIAALRPYQWLKNVSLYVAIFFGGEINNLHRLSQVSKGFLIFCMASSAMYLINDVIDAPKDRQHPIKKRRPVASGQITPQTAIVAAILLLAVSLKTSYKLDPSFFLGVLAYFILMLLYNLFLKSISIIDALTVAAGFVVRVFAGALVSNVSISSLLVLTTIFGALFISFGKRRAEITSLEGTDPSLHRKTLKQYPVILIDKYLTISFGSAFLTYSIYTFNYETTKAGGYVATFLPKMFAQPNWLMLTIPIVFYGMSRYMYLIYAKNEGEAPEKIIATDLPLIITGVLWSFFTYLTIYFLS</sequence>
<accession>A0A2H0X7F0</accession>
<dbReference type="InterPro" id="IPR000537">
    <property type="entry name" value="UbiA_prenyltransferase"/>
</dbReference>
<dbReference type="GO" id="GO:0009247">
    <property type="term" value="P:glycolipid biosynthetic process"/>
    <property type="evidence" value="ECO:0007669"/>
    <property type="project" value="TreeGrafter"/>
</dbReference>
<comment type="caution">
    <text evidence="6">The sequence shown here is derived from an EMBL/GenBank/DDBJ whole genome shotgun (WGS) entry which is preliminary data.</text>
</comment>
<keyword evidence="6" id="KW-0808">Transferase</keyword>
<dbReference type="CDD" id="cd13963">
    <property type="entry name" value="PT_UbiA_2"/>
    <property type="match status" value="1"/>
</dbReference>
<reference evidence="7" key="1">
    <citation type="submission" date="2017-09" db="EMBL/GenBank/DDBJ databases">
        <title>Depth-based differentiation of microbial function through sediment-hosted aquifers and enrichment of novel symbionts in the deep terrestrial subsurface.</title>
        <authorList>
            <person name="Probst A.J."/>
            <person name="Ladd B."/>
            <person name="Jarett J.K."/>
            <person name="Geller-Mcgrath D.E."/>
            <person name="Sieber C.M.K."/>
            <person name="Emerson J.B."/>
            <person name="Anantharaman K."/>
            <person name="Thomas B.C."/>
            <person name="Malmstrom R."/>
            <person name="Stieglmeier M."/>
            <person name="Klingl A."/>
            <person name="Woyke T."/>
            <person name="Ryan C.M."/>
            <person name="Banfield J.F."/>
        </authorList>
    </citation>
    <scope>NUCLEOTIDE SEQUENCE [LARGE SCALE GENOMIC DNA]</scope>
</reference>
<dbReference type="PANTHER" id="PTHR11048">
    <property type="entry name" value="PRENYLTRANSFERASES"/>
    <property type="match status" value="1"/>
</dbReference>
<dbReference type="EMBL" id="PEYW01000025">
    <property type="protein sequence ID" value="PIS20844.1"/>
    <property type="molecule type" value="Genomic_DNA"/>
</dbReference>
<dbReference type="Gene3D" id="1.10.357.140">
    <property type="entry name" value="UbiA prenyltransferase"/>
    <property type="match status" value="1"/>
</dbReference>
<name>A0A2H0X7F0_UNCKA</name>
<organism evidence="6 7">
    <name type="scientific">candidate division WWE3 bacterium CG08_land_8_20_14_0_20_43_13</name>
    <dbReference type="NCBI Taxonomy" id="1975087"/>
    <lineage>
        <taxon>Bacteria</taxon>
        <taxon>Katanobacteria</taxon>
    </lineage>
</organism>
<dbReference type="GO" id="GO:0005886">
    <property type="term" value="C:plasma membrane"/>
    <property type="evidence" value="ECO:0007669"/>
    <property type="project" value="TreeGrafter"/>
</dbReference>